<dbReference type="EC" id="3.6.5.4" evidence="9"/>
<comment type="subunit">
    <text evidence="9">Part of the signal recognition particle protein translocation system, which is composed of SRP and FtsY.</text>
</comment>
<dbReference type="InterPro" id="IPR000897">
    <property type="entry name" value="SRP54_GTPase_dom"/>
</dbReference>
<evidence type="ECO:0000259" key="10">
    <source>
        <dbReference type="PROSITE" id="PS00300"/>
    </source>
</evidence>
<evidence type="ECO:0000256" key="9">
    <source>
        <dbReference type="HAMAP-Rule" id="MF_00306"/>
    </source>
</evidence>
<evidence type="ECO:0000256" key="6">
    <source>
        <dbReference type="ARBA" id="ARBA00023135"/>
    </source>
</evidence>
<dbReference type="InterPro" id="IPR004125">
    <property type="entry name" value="Signal_recog_particle_SRP54_M"/>
</dbReference>
<keyword evidence="3 9" id="KW-0378">Hydrolase</keyword>
<keyword evidence="5 9" id="KW-0342">GTP-binding</keyword>
<dbReference type="InterPro" id="IPR013822">
    <property type="entry name" value="Signal_recog_particl_SRP54_hlx"/>
</dbReference>
<keyword evidence="9" id="KW-0963">Cytoplasm</keyword>
<evidence type="ECO:0000256" key="8">
    <source>
        <dbReference type="ARBA" id="ARBA00048027"/>
    </source>
</evidence>
<name>A0ABR8PQJ2_9CLOT</name>
<organism evidence="11 12">
    <name type="scientific">Clostridium cibarium</name>
    <dbReference type="NCBI Taxonomy" id="2762247"/>
    <lineage>
        <taxon>Bacteria</taxon>
        <taxon>Bacillati</taxon>
        <taxon>Bacillota</taxon>
        <taxon>Clostridia</taxon>
        <taxon>Eubacteriales</taxon>
        <taxon>Clostridiaceae</taxon>
        <taxon>Clostridium</taxon>
    </lineage>
</organism>
<dbReference type="SMART" id="SM00963">
    <property type="entry name" value="SRP54_N"/>
    <property type="match status" value="1"/>
</dbReference>
<evidence type="ECO:0000313" key="11">
    <source>
        <dbReference type="EMBL" id="MBD7910427.1"/>
    </source>
</evidence>
<gene>
    <name evidence="9 11" type="primary">ffh</name>
    <name evidence="11" type="ORF">H9661_03550</name>
</gene>
<dbReference type="InterPro" id="IPR003593">
    <property type="entry name" value="AAA+_ATPase"/>
</dbReference>
<evidence type="ECO:0000256" key="1">
    <source>
        <dbReference type="ARBA" id="ARBA00005450"/>
    </source>
</evidence>
<dbReference type="Pfam" id="PF00448">
    <property type="entry name" value="SRP54"/>
    <property type="match status" value="1"/>
</dbReference>
<dbReference type="Gene3D" id="3.40.50.300">
    <property type="entry name" value="P-loop containing nucleotide triphosphate hydrolases"/>
    <property type="match status" value="1"/>
</dbReference>
<feature type="binding site" evidence="9">
    <location>
        <begin position="248"/>
        <end position="251"/>
    </location>
    <ligand>
        <name>GTP</name>
        <dbReference type="ChEBI" id="CHEBI:37565"/>
    </ligand>
</feature>
<feature type="domain" description="SRP54-type proteins GTP-binding" evidence="10">
    <location>
        <begin position="269"/>
        <end position="282"/>
    </location>
</feature>
<dbReference type="InterPro" id="IPR027417">
    <property type="entry name" value="P-loop_NTPase"/>
</dbReference>
<feature type="binding site" evidence="9">
    <location>
        <begin position="108"/>
        <end position="115"/>
    </location>
    <ligand>
        <name>GTP</name>
        <dbReference type="ChEBI" id="CHEBI:37565"/>
    </ligand>
</feature>
<evidence type="ECO:0000313" key="12">
    <source>
        <dbReference type="Proteomes" id="UP000627781"/>
    </source>
</evidence>
<comment type="domain">
    <text evidence="9">Composed of three domains: the N-terminal N domain, which is responsible for interactions with the ribosome, the central G domain, which binds GTP, and the C-terminal M domain, which binds the RNA and the signal sequence of the RNC.</text>
</comment>
<dbReference type="NCBIfam" id="TIGR00959">
    <property type="entry name" value="ffh"/>
    <property type="match status" value="1"/>
</dbReference>
<comment type="function">
    <text evidence="9">Involved in targeting and insertion of nascent membrane proteins into the cytoplasmic membrane. Binds to the hydrophobic signal sequence of the ribosome-nascent chain (RNC) as it emerges from the ribosomes. The SRP-RNC complex is then targeted to the cytoplasmic membrane where it interacts with the SRP receptor FtsY.</text>
</comment>
<reference evidence="11 12" key="1">
    <citation type="submission" date="2020-08" db="EMBL/GenBank/DDBJ databases">
        <title>A Genomic Blueprint of the Chicken Gut Microbiome.</title>
        <authorList>
            <person name="Gilroy R."/>
            <person name="Ravi A."/>
            <person name="Getino M."/>
            <person name="Pursley I."/>
            <person name="Horton D.L."/>
            <person name="Alikhan N.-F."/>
            <person name="Baker D."/>
            <person name="Gharbi K."/>
            <person name="Hall N."/>
            <person name="Watson M."/>
            <person name="Adriaenssens E.M."/>
            <person name="Foster-Nyarko E."/>
            <person name="Jarju S."/>
            <person name="Secka A."/>
            <person name="Antonio M."/>
            <person name="Oren A."/>
            <person name="Chaudhuri R."/>
            <person name="La Ragione R.M."/>
            <person name="Hildebrand F."/>
            <person name="Pallen M.J."/>
        </authorList>
    </citation>
    <scope>NUCLEOTIDE SEQUENCE [LARGE SCALE GENOMIC DNA]</scope>
    <source>
        <strain evidence="11 12">Sa3CVN1</strain>
    </source>
</reference>
<dbReference type="SUPFAM" id="SSF47446">
    <property type="entry name" value="Signal peptide-binding domain"/>
    <property type="match status" value="1"/>
</dbReference>
<dbReference type="PANTHER" id="PTHR11564">
    <property type="entry name" value="SIGNAL RECOGNITION PARTICLE 54K PROTEIN SRP54"/>
    <property type="match status" value="1"/>
</dbReference>
<dbReference type="SUPFAM" id="SSF52540">
    <property type="entry name" value="P-loop containing nucleoside triphosphate hydrolases"/>
    <property type="match status" value="1"/>
</dbReference>
<evidence type="ECO:0000256" key="5">
    <source>
        <dbReference type="ARBA" id="ARBA00023134"/>
    </source>
</evidence>
<evidence type="ECO:0000256" key="7">
    <source>
        <dbReference type="ARBA" id="ARBA00023274"/>
    </source>
</evidence>
<dbReference type="InterPro" id="IPR022941">
    <property type="entry name" value="SRP54"/>
</dbReference>
<keyword evidence="6 9" id="KW-0733">Signal recognition particle</keyword>
<protein>
    <recommendedName>
        <fullName evidence="9">Signal recognition particle protein</fullName>
        <ecNumber evidence="9">3.6.5.4</ecNumber>
    </recommendedName>
    <alternativeName>
        <fullName evidence="9">Fifty-four homolog</fullName>
    </alternativeName>
</protein>
<dbReference type="PANTHER" id="PTHR11564:SF5">
    <property type="entry name" value="SIGNAL RECOGNITION PARTICLE SUBUNIT SRP54"/>
    <property type="match status" value="1"/>
</dbReference>
<dbReference type="InterPro" id="IPR004780">
    <property type="entry name" value="SRP"/>
</dbReference>
<dbReference type="SMART" id="SM00382">
    <property type="entry name" value="AAA"/>
    <property type="match status" value="1"/>
</dbReference>
<evidence type="ECO:0000256" key="3">
    <source>
        <dbReference type="ARBA" id="ARBA00022801"/>
    </source>
</evidence>
<dbReference type="Gene3D" id="1.10.260.30">
    <property type="entry name" value="Signal recognition particle, SRP54 subunit, M-domain"/>
    <property type="match status" value="1"/>
</dbReference>
<dbReference type="InterPro" id="IPR042101">
    <property type="entry name" value="SRP54_N_sf"/>
</dbReference>
<evidence type="ECO:0000256" key="4">
    <source>
        <dbReference type="ARBA" id="ARBA00022884"/>
    </source>
</evidence>
<keyword evidence="7 9" id="KW-0687">Ribonucleoprotein</keyword>
<comment type="subcellular location">
    <subcellularLocation>
        <location evidence="9">Cytoplasm</location>
    </subcellularLocation>
    <text evidence="9">The SRP-RNC complex is targeted to the cytoplasmic membrane.</text>
</comment>
<dbReference type="SMART" id="SM00962">
    <property type="entry name" value="SRP54"/>
    <property type="match status" value="1"/>
</dbReference>
<dbReference type="Pfam" id="PF02978">
    <property type="entry name" value="SRP_SPB"/>
    <property type="match status" value="1"/>
</dbReference>
<dbReference type="RefSeq" id="WP_143314881.1">
    <property type="nucleotide sequence ID" value="NZ_JACSRA010000004.1"/>
</dbReference>
<dbReference type="Pfam" id="PF02881">
    <property type="entry name" value="SRP54_N"/>
    <property type="match status" value="1"/>
</dbReference>
<dbReference type="Gene3D" id="1.20.120.140">
    <property type="entry name" value="Signal recognition particle SRP54, nucleotide-binding domain"/>
    <property type="match status" value="1"/>
</dbReference>
<dbReference type="EMBL" id="JACSRA010000004">
    <property type="protein sequence ID" value="MBD7910427.1"/>
    <property type="molecule type" value="Genomic_DNA"/>
</dbReference>
<proteinExistence type="inferred from homology"/>
<dbReference type="InterPro" id="IPR036891">
    <property type="entry name" value="Signal_recog_part_SRP54_M_sf"/>
</dbReference>
<accession>A0ABR8PQJ2</accession>
<feature type="binding site" evidence="9">
    <location>
        <begin position="190"/>
        <end position="194"/>
    </location>
    <ligand>
        <name>GTP</name>
        <dbReference type="ChEBI" id="CHEBI:37565"/>
    </ligand>
</feature>
<dbReference type="CDD" id="cd18539">
    <property type="entry name" value="SRP_G"/>
    <property type="match status" value="1"/>
</dbReference>
<comment type="catalytic activity">
    <reaction evidence="8 9">
        <text>GTP + H2O = GDP + phosphate + H(+)</text>
        <dbReference type="Rhea" id="RHEA:19669"/>
        <dbReference type="ChEBI" id="CHEBI:15377"/>
        <dbReference type="ChEBI" id="CHEBI:15378"/>
        <dbReference type="ChEBI" id="CHEBI:37565"/>
        <dbReference type="ChEBI" id="CHEBI:43474"/>
        <dbReference type="ChEBI" id="CHEBI:58189"/>
        <dbReference type="EC" id="3.6.5.4"/>
    </reaction>
</comment>
<keyword evidence="4 9" id="KW-0694">RNA-binding</keyword>
<keyword evidence="12" id="KW-1185">Reference proteome</keyword>
<evidence type="ECO:0000256" key="2">
    <source>
        <dbReference type="ARBA" id="ARBA00022741"/>
    </source>
</evidence>
<dbReference type="HAMAP" id="MF_00306">
    <property type="entry name" value="SRP54"/>
    <property type="match status" value="1"/>
</dbReference>
<dbReference type="Proteomes" id="UP000627781">
    <property type="component" value="Unassembled WGS sequence"/>
</dbReference>
<comment type="similarity">
    <text evidence="1 9">Belongs to the GTP-binding SRP family. SRP54 subfamily.</text>
</comment>
<sequence>MAFEGLGEKLQGTLKKLRGKGKLNEKDIKEAMREVKLALLEADVNYKVVKNFVSNVSSKCVGEEVLQSLTPGQQVVKIVNDELTNLMGGSESKINYSSMGPTVIMLVGLQGAGKTTMCGKLALELRKNNKKPLLVACDIYRPAAIKQLQVVGKQIDVPVFTMGDKISPVDIAKAAIKQGREDGNNVIIIDTAGRLHIDEELMQELKDVKENINPNEILLVVDSMTGQDAVNVAESFNKELDVSGVILTKLDGDTRGGAALSIRSITEKPIKFVGVGEKMNDFEVFYPDRMASRILGMGDVLSLIEKAQEAIDEKEAGDLAKKMMGAELNFEDFLSAMTQMKKLGPINKLLEMVPGVDSSALGQIDAEKSEKQMAKTEAIIYSMTLKERRNPSLVIGSSSRKKRIALGAGTTIQEVNKLIKGYETMKKSMKQMKSLTKKSKKGLFGKMPFMS</sequence>
<dbReference type="PROSITE" id="PS00300">
    <property type="entry name" value="SRP54"/>
    <property type="match status" value="1"/>
</dbReference>
<keyword evidence="2 9" id="KW-0547">Nucleotide-binding</keyword>
<comment type="caution">
    <text evidence="11">The sequence shown here is derived from an EMBL/GenBank/DDBJ whole genome shotgun (WGS) entry which is preliminary data.</text>
</comment>